<evidence type="ECO:0000259" key="1">
    <source>
        <dbReference type="Pfam" id="PF09860"/>
    </source>
</evidence>
<evidence type="ECO:0000313" key="3">
    <source>
        <dbReference type="Proteomes" id="UP000244904"/>
    </source>
</evidence>
<dbReference type="InterPro" id="IPR018656">
    <property type="entry name" value="DUF2087"/>
</dbReference>
<organism evidence="2 3">
    <name type="scientific">Pseudoprimorskyibacter insulae</name>
    <dbReference type="NCBI Taxonomy" id="1695997"/>
    <lineage>
        <taxon>Bacteria</taxon>
        <taxon>Pseudomonadati</taxon>
        <taxon>Pseudomonadota</taxon>
        <taxon>Alphaproteobacteria</taxon>
        <taxon>Rhodobacterales</taxon>
        <taxon>Paracoccaceae</taxon>
        <taxon>Pseudoprimorskyibacter</taxon>
    </lineage>
</organism>
<sequence>MTRDVIELTIPDLSHFAKALRSSLEGSPSHAEMLGHIARAAGYRNYQHLRARHEPQPQADLRRVERALRLFDDAGLMLRWPGKHSLQGLCLWAVWAQLPPREAMTERQISQRIDTLTAFRDAAQIRRGLIEHRLASRNIDGSAYHRVEQGPSPEARLVIRAVLARRKSGQN</sequence>
<accession>A0A2R8AY01</accession>
<dbReference type="RefSeq" id="WP_108886602.1">
    <property type="nucleotide sequence ID" value="NZ_OMOJ01000005.1"/>
</dbReference>
<protein>
    <recommendedName>
        <fullName evidence="1">DUF2087 domain-containing protein</fullName>
    </recommendedName>
</protein>
<dbReference type="OrthoDB" id="6867569at2"/>
<proteinExistence type="predicted"/>
<dbReference type="Pfam" id="PF09860">
    <property type="entry name" value="DUF2087"/>
    <property type="match status" value="1"/>
</dbReference>
<reference evidence="3" key="1">
    <citation type="submission" date="2018-03" db="EMBL/GenBank/DDBJ databases">
        <authorList>
            <person name="Rodrigo-Torres L."/>
            <person name="Arahal R. D."/>
            <person name="Lucena T."/>
        </authorList>
    </citation>
    <scope>NUCLEOTIDE SEQUENCE [LARGE SCALE GENOMIC DNA]</scope>
    <source>
        <strain evidence="3">CECT 8871</strain>
    </source>
</reference>
<feature type="domain" description="DUF2087" evidence="1">
    <location>
        <begin position="79"/>
        <end position="146"/>
    </location>
</feature>
<dbReference type="AlphaFoldDB" id="A0A2R8AY01"/>
<dbReference type="EMBL" id="OMOJ01000005">
    <property type="protein sequence ID" value="SPF80739.1"/>
    <property type="molecule type" value="Genomic_DNA"/>
</dbReference>
<gene>
    <name evidence="2" type="ORF">PRI8871_02550</name>
</gene>
<name>A0A2R8AY01_9RHOB</name>
<evidence type="ECO:0000313" key="2">
    <source>
        <dbReference type="EMBL" id="SPF80739.1"/>
    </source>
</evidence>
<keyword evidence="3" id="KW-1185">Reference proteome</keyword>
<dbReference type="Proteomes" id="UP000244904">
    <property type="component" value="Unassembled WGS sequence"/>
</dbReference>